<dbReference type="InterPro" id="IPR013249">
    <property type="entry name" value="RNA_pol_sigma70_r4_t2"/>
</dbReference>
<evidence type="ECO:0000256" key="4">
    <source>
        <dbReference type="ARBA" id="ARBA00023125"/>
    </source>
</evidence>
<sequence>MTDSTSEGDEWADALAGDSHAFAAVYDLHRERVYRLALRLAENRHDAEDLVATAFLELWRRRHSVRVVGGSVLPWLLVTASNAAKNQARGIRRHRKLIEAIPRTADDGLSALEAVDDAVDHAAFAGELRRMPDQDRALLVMTALEGYSTAAAAEALGISAGAARVRLHRLRGRLRDAYRRTLPNVAAEEGGTQ</sequence>
<dbReference type="SUPFAM" id="SSF88659">
    <property type="entry name" value="Sigma3 and sigma4 domains of RNA polymerase sigma factors"/>
    <property type="match status" value="1"/>
</dbReference>
<evidence type="ECO:0000259" key="6">
    <source>
        <dbReference type="Pfam" id="PF04542"/>
    </source>
</evidence>
<dbReference type="InterPro" id="IPR039425">
    <property type="entry name" value="RNA_pol_sigma-70-like"/>
</dbReference>
<dbReference type="InterPro" id="IPR013325">
    <property type="entry name" value="RNA_pol_sigma_r2"/>
</dbReference>
<comment type="caution">
    <text evidence="8">The sequence shown here is derived from an EMBL/GenBank/DDBJ whole genome shotgun (WGS) entry which is preliminary data.</text>
</comment>
<dbReference type="PANTHER" id="PTHR43133">
    <property type="entry name" value="RNA POLYMERASE ECF-TYPE SIGMA FACTO"/>
    <property type="match status" value="1"/>
</dbReference>
<dbReference type="InterPro" id="IPR007627">
    <property type="entry name" value="RNA_pol_sigma70_r2"/>
</dbReference>
<dbReference type="SUPFAM" id="SSF88946">
    <property type="entry name" value="Sigma2 domain of RNA polymerase sigma factors"/>
    <property type="match status" value="1"/>
</dbReference>
<protein>
    <recommendedName>
        <fullName evidence="10">RNA polymerase sigma factor</fullName>
    </recommendedName>
</protein>
<dbReference type="PANTHER" id="PTHR43133:SF8">
    <property type="entry name" value="RNA POLYMERASE SIGMA FACTOR HI_1459-RELATED"/>
    <property type="match status" value="1"/>
</dbReference>
<dbReference type="RefSeq" id="WP_344751285.1">
    <property type="nucleotide sequence ID" value="NZ_BAABBW010000001.1"/>
</dbReference>
<dbReference type="InterPro" id="IPR014284">
    <property type="entry name" value="RNA_pol_sigma-70_dom"/>
</dbReference>
<keyword evidence="2" id="KW-0805">Transcription regulation</keyword>
<accession>A0ABP7ZPV4</accession>
<keyword evidence="4" id="KW-0238">DNA-binding</keyword>
<evidence type="ECO:0000256" key="5">
    <source>
        <dbReference type="ARBA" id="ARBA00023163"/>
    </source>
</evidence>
<keyword evidence="3" id="KW-0731">Sigma factor</keyword>
<evidence type="ECO:0000256" key="2">
    <source>
        <dbReference type="ARBA" id="ARBA00023015"/>
    </source>
</evidence>
<evidence type="ECO:0000259" key="7">
    <source>
        <dbReference type="Pfam" id="PF08281"/>
    </source>
</evidence>
<keyword evidence="5" id="KW-0804">Transcription</keyword>
<evidence type="ECO:0008006" key="10">
    <source>
        <dbReference type="Google" id="ProtNLM"/>
    </source>
</evidence>
<feature type="domain" description="RNA polymerase sigma-70 region 2" evidence="6">
    <location>
        <begin position="26"/>
        <end position="93"/>
    </location>
</feature>
<proteinExistence type="inferred from homology"/>
<evidence type="ECO:0000313" key="9">
    <source>
        <dbReference type="Proteomes" id="UP001501079"/>
    </source>
</evidence>
<dbReference type="Gene3D" id="1.10.1740.10">
    <property type="match status" value="1"/>
</dbReference>
<dbReference type="InterPro" id="IPR036388">
    <property type="entry name" value="WH-like_DNA-bd_sf"/>
</dbReference>
<dbReference type="Pfam" id="PF04542">
    <property type="entry name" value="Sigma70_r2"/>
    <property type="match status" value="1"/>
</dbReference>
<reference evidence="9" key="1">
    <citation type="journal article" date="2019" name="Int. J. Syst. Evol. Microbiol.">
        <title>The Global Catalogue of Microorganisms (GCM) 10K type strain sequencing project: providing services to taxonomists for standard genome sequencing and annotation.</title>
        <authorList>
            <consortium name="The Broad Institute Genomics Platform"/>
            <consortium name="The Broad Institute Genome Sequencing Center for Infectious Disease"/>
            <person name="Wu L."/>
            <person name="Ma J."/>
        </authorList>
    </citation>
    <scope>NUCLEOTIDE SEQUENCE [LARGE SCALE GENOMIC DNA]</scope>
    <source>
        <strain evidence="9">JCM 17591</strain>
    </source>
</reference>
<evidence type="ECO:0000313" key="8">
    <source>
        <dbReference type="EMBL" id="GAA4167449.1"/>
    </source>
</evidence>
<dbReference type="Pfam" id="PF08281">
    <property type="entry name" value="Sigma70_r4_2"/>
    <property type="match status" value="1"/>
</dbReference>
<dbReference type="EMBL" id="BAABBW010000001">
    <property type="protein sequence ID" value="GAA4167449.1"/>
    <property type="molecule type" value="Genomic_DNA"/>
</dbReference>
<feature type="domain" description="RNA polymerase sigma factor 70 region 4 type 2" evidence="7">
    <location>
        <begin position="128"/>
        <end position="174"/>
    </location>
</feature>
<dbReference type="NCBIfam" id="TIGR02937">
    <property type="entry name" value="sigma70-ECF"/>
    <property type="match status" value="1"/>
</dbReference>
<evidence type="ECO:0000256" key="1">
    <source>
        <dbReference type="ARBA" id="ARBA00010641"/>
    </source>
</evidence>
<comment type="similarity">
    <text evidence="1">Belongs to the sigma-70 factor family. ECF subfamily.</text>
</comment>
<evidence type="ECO:0000256" key="3">
    <source>
        <dbReference type="ARBA" id="ARBA00023082"/>
    </source>
</evidence>
<gene>
    <name evidence="8" type="ORF">GCM10022287_00980</name>
</gene>
<name>A0ABP7ZPV4_9MICO</name>
<organism evidence="8 9">
    <name type="scientific">Gryllotalpicola koreensis</name>
    <dbReference type="NCBI Taxonomy" id="993086"/>
    <lineage>
        <taxon>Bacteria</taxon>
        <taxon>Bacillati</taxon>
        <taxon>Actinomycetota</taxon>
        <taxon>Actinomycetes</taxon>
        <taxon>Micrococcales</taxon>
        <taxon>Microbacteriaceae</taxon>
        <taxon>Gryllotalpicola</taxon>
    </lineage>
</organism>
<keyword evidence="9" id="KW-1185">Reference proteome</keyword>
<dbReference type="Proteomes" id="UP001501079">
    <property type="component" value="Unassembled WGS sequence"/>
</dbReference>
<dbReference type="InterPro" id="IPR013324">
    <property type="entry name" value="RNA_pol_sigma_r3/r4-like"/>
</dbReference>
<dbReference type="Gene3D" id="1.10.10.10">
    <property type="entry name" value="Winged helix-like DNA-binding domain superfamily/Winged helix DNA-binding domain"/>
    <property type="match status" value="1"/>
</dbReference>